<gene>
    <name evidence="2" type="ORF">AWN73_12165</name>
</gene>
<accession>A0A2S7FC29</accession>
<proteinExistence type="predicted"/>
<comment type="caution">
    <text evidence="2">The sequence shown here is derived from an EMBL/GenBank/DDBJ whole genome shotgun (WGS) entry which is preliminary data.</text>
</comment>
<evidence type="ECO:0000256" key="1">
    <source>
        <dbReference type="SAM" id="MobiDB-lite"/>
    </source>
</evidence>
<feature type="compositionally biased region" description="Basic and acidic residues" evidence="1">
    <location>
        <begin position="84"/>
        <end position="97"/>
    </location>
</feature>
<organism evidence="2 3">
    <name type="scientific">Clostridium butyricum</name>
    <dbReference type="NCBI Taxonomy" id="1492"/>
    <lineage>
        <taxon>Bacteria</taxon>
        <taxon>Bacillati</taxon>
        <taxon>Bacillota</taxon>
        <taxon>Clostridia</taxon>
        <taxon>Eubacteriales</taxon>
        <taxon>Clostridiaceae</taxon>
        <taxon>Clostridium</taxon>
    </lineage>
</organism>
<dbReference type="Proteomes" id="UP000238081">
    <property type="component" value="Unassembled WGS sequence"/>
</dbReference>
<reference evidence="2 3" key="1">
    <citation type="submission" date="2016-01" db="EMBL/GenBank/DDBJ databases">
        <title>Characterization of the Clostridium difficile lineages that are prevalent in Hong Kong and China.</title>
        <authorList>
            <person name="Kwok J.S.-L."/>
            <person name="Lam W.-Y."/>
            <person name="Ip M."/>
            <person name="Chan T.-F."/>
            <person name="Hawkey P.M."/>
            <person name="Tsui S.K.-W."/>
        </authorList>
    </citation>
    <scope>NUCLEOTIDE SEQUENCE [LARGE SCALE GENOMIC DNA]</scope>
    <source>
        <strain evidence="2 3">300064</strain>
    </source>
</reference>
<evidence type="ECO:0000313" key="3">
    <source>
        <dbReference type="Proteomes" id="UP000238081"/>
    </source>
</evidence>
<evidence type="ECO:0000313" key="2">
    <source>
        <dbReference type="EMBL" id="PPV15393.1"/>
    </source>
</evidence>
<dbReference type="AlphaFoldDB" id="A0A2S7FC29"/>
<name>A0A2S7FC29_CLOBU</name>
<sequence length="97" mass="11071">MYQYGDGGKADMLAMLHQIQPRIKDHMLKDIVTQTADKVSSLAPEVCSKLISSAKNRKLYERDHSIIERLAKAKAKSKQLVNTEQKKDTSRRKEQSL</sequence>
<protein>
    <submittedName>
        <fullName evidence="2">Uncharacterized protein</fullName>
    </submittedName>
</protein>
<feature type="region of interest" description="Disordered" evidence="1">
    <location>
        <begin position="75"/>
        <end position="97"/>
    </location>
</feature>
<dbReference type="EMBL" id="LRDH01000100">
    <property type="protein sequence ID" value="PPV15393.1"/>
    <property type="molecule type" value="Genomic_DNA"/>
</dbReference>